<name>A0ABU4HW36_9ACTN</name>
<accession>A0ABU4HW36</accession>
<feature type="transmembrane region" description="Helical" evidence="1">
    <location>
        <begin position="123"/>
        <end position="145"/>
    </location>
</feature>
<feature type="transmembrane region" description="Helical" evidence="1">
    <location>
        <begin position="45"/>
        <end position="65"/>
    </location>
</feature>
<proteinExistence type="predicted"/>
<protein>
    <submittedName>
        <fullName evidence="2">Uncharacterized protein</fullName>
    </submittedName>
</protein>
<comment type="caution">
    <text evidence="2">The sequence shown here is derived from an EMBL/GenBank/DDBJ whole genome shotgun (WGS) entry which is preliminary data.</text>
</comment>
<sequence length="202" mass="20614">MSGPLHRYRGMALLPLAALAVHQLRYGLAFGADAQERLALEGHGYLGSVEAVAVMLCAVAFGSFLTRLAGAWCGRDGERAGARHGLVKLWAVATLVLAAIYSGQELLEGMLTAGHPPGVEGVLGHGGWLMLPLSVAIGGLLALLLRGAQAVLAAVRRVSAARPLSVGAAVAQARPAFVVPQRRTALAGAAAGRAPPLLVLAA</sequence>
<keyword evidence="1" id="KW-1133">Transmembrane helix</keyword>
<evidence type="ECO:0000313" key="3">
    <source>
        <dbReference type="Proteomes" id="UP001284601"/>
    </source>
</evidence>
<gene>
    <name evidence="2" type="ORF">R7226_24540</name>
</gene>
<organism evidence="2 3">
    <name type="scientific">Conexibacter stalactiti</name>
    <dbReference type="NCBI Taxonomy" id="1940611"/>
    <lineage>
        <taxon>Bacteria</taxon>
        <taxon>Bacillati</taxon>
        <taxon>Actinomycetota</taxon>
        <taxon>Thermoleophilia</taxon>
        <taxon>Solirubrobacterales</taxon>
        <taxon>Conexibacteraceae</taxon>
        <taxon>Conexibacter</taxon>
    </lineage>
</organism>
<dbReference type="Proteomes" id="UP001284601">
    <property type="component" value="Unassembled WGS sequence"/>
</dbReference>
<keyword evidence="1" id="KW-0472">Membrane</keyword>
<keyword evidence="1" id="KW-0812">Transmembrane</keyword>
<keyword evidence="3" id="KW-1185">Reference proteome</keyword>
<dbReference type="RefSeq" id="WP_318600007.1">
    <property type="nucleotide sequence ID" value="NZ_JAWSTH010000092.1"/>
</dbReference>
<feature type="transmembrane region" description="Helical" evidence="1">
    <location>
        <begin position="86"/>
        <end position="103"/>
    </location>
</feature>
<evidence type="ECO:0000313" key="2">
    <source>
        <dbReference type="EMBL" id="MDW5597541.1"/>
    </source>
</evidence>
<reference evidence="3" key="1">
    <citation type="submission" date="2023-07" db="EMBL/GenBank/DDBJ databases">
        <title>Conexibacter stalactiti sp. nov., isolated from stalactites in a lava cave and emended description of the genus Conexibacter.</title>
        <authorList>
            <person name="Lee S.D."/>
        </authorList>
    </citation>
    <scope>NUCLEOTIDE SEQUENCE [LARGE SCALE GENOMIC DNA]</scope>
    <source>
        <strain evidence="3">KCTC 39840</strain>
    </source>
</reference>
<dbReference type="EMBL" id="JAWSTH010000092">
    <property type="protein sequence ID" value="MDW5597541.1"/>
    <property type="molecule type" value="Genomic_DNA"/>
</dbReference>
<evidence type="ECO:0000256" key="1">
    <source>
        <dbReference type="SAM" id="Phobius"/>
    </source>
</evidence>